<dbReference type="GO" id="GO:0097163">
    <property type="term" value="F:sulfur carrier activity"/>
    <property type="evidence" value="ECO:0007669"/>
    <property type="project" value="UniProtKB-UniRule"/>
</dbReference>
<dbReference type="Proteomes" id="UP000637423">
    <property type="component" value="Unassembled WGS sequence"/>
</dbReference>
<dbReference type="PANTHER" id="PTHR30592">
    <property type="entry name" value="FORMATE DEHYDROGENASE"/>
    <property type="match status" value="1"/>
</dbReference>
<dbReference type="RefSeq" id="WP_188569206.1">
    <property type="nucleotide sequence ID" value="NZ_BMED01000008.1"/>
</dbReference>
<dbReference type="PIRSF" id="PIRSF015626">
    <property type="entry name" value="FdhD"/>
    <property type="match status" value="1"/>
</dbReference>
<keyword evidence="5" id="KW-1185">Reference proteome</keyword>
<dbReference type="InterPro" id="IPR003786">
    <property type="entry name" value="FdhD"/>
</dbReference>
<keyword evidence="2 3" id="KW-0501">Molybdenum cofactor biosynthesis</keyword>
<protein>
    <recommendedName>
        <fullName evidence="3">Sulfur carrier protein FdhD</fullName>
    </recommendedName>
</protein>
<dbReference type="SUPFAM" id="SSF53927">
    <property type="entry name" value="Cytidine deaminase-like"/>
    <property type="match status" value="1"/>
</dbReference>
<dbReference type="EMBL" id="BMED01000008">
    <property type="protein sequence ID" value="GGC99081.1"/>
    <property type="molecule type" value="Genomic_DNA"/>
</dbReference>
<comment type="subcellular location">
    <subcellularLocation>
        <location evidence="3">Cytoplasm</location>
    </subcellularLocation>
</comment>
<dbReference type="GO" id="GO:0006777">
    <property type="term" value="P:Mo-molybdopterin cofactor biosynthetic process"/>
    <property type="evidence" value="ECO:0007669"/>
    <property type="project" value="UniProtKB-UniRule"/>
</dbReference>
<reference evidence="4" key="2">
    <citation type="submission" date="2020-09" db="EMBL/GenBank/DDBJ databases">
        <authorList>
            <person name="Sun Q."/>
            <person name="Zhou Y."/>
        </authorList>
    </citation>
    <scope>NUCLEOTIDE SEQUENCE</scope>
    <source>
        <strain evidence="4">CGMCC 1.10998</strain>
    </source>
</reference>
<reference evidence="4" key="1">
    <citation type="journal article" date="2014" name="Int. J. Syst. Evol. Microbiol.">
        <title>Complete genome sequence of Corynebacterium casei LMG S-19264T (=DSM 44701T), isolated from a smear-ripened cheese.</title>
        <authorList>
            <consortium name="US DOE Joint Genome Institute (JGI-PGF)"/>
            <person name="Walter F."/>
            <person name="Albersmeier A."/>
            <person name="Kalinowski J."/>
            <person name="Ruckert C."/>
        </authorList>
    </citation>
    <scope>NUCLEOTIDE SEQUENCE</scope>
    <source>
        <strain evidence="4">CGMCC 1.10998</strain>
    </source>
</reference>
<comment type="caution">
    <text evidence="3">Lacks conserved residue(s) required for the propagation of feature annotation.</text>
</comment>
<gene>
    <name evidence="3 4" type="primary">fdhD</name>
    <name evidence="4" type="ORF">GCM10011396_53260</name>
</gene>
<organism evidence="4 5">
    <name type="scientific">Undibacterium terreum</name>
    <dbReference type="NCBI Taxonomy" id="1224302"/>
    <lineage>
        <taxon>Bacteria</taxon>
        <taxon>Pseudomonadati</taxon>
        <taxon>Pseudomonadota</taxon>
        <taxon>Betaproteobacteria</taxon>
        <taxon>Burkholderiales</taxon>
        <taxon>Oxalobacteraceae</taxon>
        <taxon>Undibacterium</taxon>
    </lineage>
</organism>
<dbReference type="PANTHER" id="PTHR30592:SF1">
    <property type="entry name" value="SULFUR CARRIER PROTEIN FDHD"/>
    <property type="match status" value="1"/>
</dbReference>
<keyword evidence="1 3" id="KW-0963">Cytoplasm</keyword>
<comment type="function">
    <text evidence="3">Required for formate dehydrogenase (FDH) activity. Acts as a sulfur carrier protein that transfers sulfur from IscS to the molybdenum cofactor prior to its insertion into FDH.</text>
</comment>
<evidence type="ECO:0000256" key="2">
    <source>
        <dbReference type="ARBA" id="ARBA00023150"/>
    </source>
</evidence>
<comment type="caution">
    <text evidence="4">The sequence shown here is derived from an EMBL/GenBank/DDBJ whole genome shotgun (WGS) entry which is preliminary data.</text>
</comment>
<dbReference type="InterPro" id="IPR016193">
    <property type="entry name" value="Cytidine_deaminase-like"/>
</dbReference>
<evidence type="ECO:0000256" key="1">
    <source>
        <dbReference type="ARBA" id="ARBA00022490"/>
    </source>
</evidence>
<proteinExistence type="inferred from homology"/>
<accession>A0A916V0L3</accession>
<dbReference type="AlphaFoldDB" id="A0A916V0L3"/>
<evidence type="ECO:0000256" key="3">
    <source>
        <dbReference type="HAMAP-Rule" id="MF_00187"/>
    </source>
</evidence>
<dbReference type="NCBIfam" id="TIGR00129">
    <property type="entry name" value="fdhD_narQ"/>
    <property type="match status" value="1"/>
</dbReference>
<dbReference type="Gene3D" id="3.10.20.10">
    <property type="match status" value="1"/>
</dbReference>
<dbReference type="HAMAP" id="MF_00187">
    <property type="entry name" value="FdhD"/>
    <property type="match status" value="1"/>
</dbReference>
<name>A0A916V0L3_9BURK</name>
<dbReference type="Gene3D" id="3.40.140.10">
    <property type="entry name" value="Cytidine Deaminase, domain 2"/>
    <property type="match status" value="1"/>
</dbReference>
<feature type="active site" description="Cysteine persulfide intermediate" evidence="3">
    <location>
        <position position="125"/>
    </location>
</feature>
<evidence type="ECO:0000313" key="5">
    <source>
        <dbReference type="Proteomes" id="UP000637423"/>
    </source>
</evidence>
<dbReference type="GO" id="GO:0005737">
    <property type="term" value="C:cytoplasm"/>
    <property type="evidence" value="ECO:0007669"/>
    <property type="project" value="UniProtKB-SubCell"/>
</dbReference>
<comment type="similarity">
    <text evidence="3">Belongs to the FdhD family.</text>
</comment>
<sequence length="282" mass="30048">METDPVELPGYRDVTVVRHQWQQPDASAIADGLPTIDRVAEEVPVALVFNGISHAVMMLTPQNLEDFALGFSLSEQIIDSPAQIYDIECIAAPDAGGMEIQLTIASECFVRLKDKRRQLAGRTGCGVCGLESLTALDLSMPSLSDSLLITTAALQKAFASMQGLQEINAVTGATHAAAWADVDGNIVLLREDVGRHNALDKLIGALASSKAPRSPGFAIMSSRASYELVQKAARANMSMLATISAPTSLAINMAQQAGISLLGFVRRTGFVVYAHPQRVSRA</sequence>
<dbReference type="Pfam" id="PF02634">
    <property type="entry name" value="FdhD-NarQ"/>
    <property type="match status" value="1"/>
</dbReference>
<evidence type="ECO:0000313" key="4">
    <source>
        <dbReference type="EMBL" id="GGC99081.1"/>
    </source>
</evidence>
<dbReference type="GO" id="GO:0016783">
    <property type="term" value="F:sulfurtransferase activity"/>
    <property type="evidence" value="ECO:0007669"/>
    <property type="project" value="InterPro"/>
</dbReference>